<dbReference type="InterPro" id="IPR053137">
    <property type="entry name" value="NLR-like"/>
</dbReference>
<dbReference type="Pfam" id="PF13374">
    <property type="entry name" value="TPR_10"/>
    <property type="match status" value="1"/>
</dbReference>
<feature type="transmembrane region" description="Helical" evidence="1">
    <location>
        <begin position="12"/>
        <end position="32"/>
    </location>
</feature>
<gene>
    <name evidence="2" type="ORF">JOF53_000900</name>
</gene>
<dbReference type="InterPro" id="IPR011990">
    <property type="entry name" value="TPR-like_helical_dom_sf"/>
</dbReference>
<keyword evidence="1" id="KW-0472">Membrane</keyword>
<evidence type="ECO:0008006" key="4">
    <source>
        <dbReference type="Google" id="ProtNLM"/>
    </source>
</evidence>
<proteinExistence type="predicted"/>
<protein>
    <recommendedName>
        <fullName evidence="4">Tetratricopeptide repeat protein</fullName>
    </recommendedName>
</protein>
<sequence length="766" mass="82700">MTLTPRRSWWPLWLRWRGWVLLTGCAVLGAAVGLLARSWLAAGLAAAVAAVVGVVLARGTARGKAVLDDRDKAKASLPDRVEITTDRGGLVRVADLRDAVTVRVHPAPVLERPDGSLDREPPYVRRDVDRKLDRLVAGVCFVLLVGESAAGKTRTAYELIKRTLPDHHFLHPRDRTELAPVIGTILEHRRCVVWLDDLDRFLGLGGLSATMVNRILGDGGRHVVIVATMRAAAHAGFGERAEAKAEGGTKEVLRAGRDVLRLANRFDLPRRWTEAELVRARSEPDPRLRRAVAQAGEFGVAEVLAAGPKLLADWHAAWSPGSTPRGAALVAAAVDCSRAGLVSGVPERVLRTLHEPYLTARGGAALRPEDFTAALAWATDPVPETTSSLLLRVNGGYRAFDYLVDTVTEPVPPETWRALLDGATPQQCYDIGLAAYQQGRYEHAETGLSRATGIPLAREALARCVGDAGRPAEAAALLHELAGEQADTCGPHNPRTLATRRLRLVYLGLAEGPLVAAEQLADLAEECVEHLGEDHPETLSAHHEHARATGLGGQHRVAVRQLEPLAARCTEVLGAHHPLTLRVRYLHATELGEAGQLGSATTALAALVRYRTDVLDLADDPETLVARHQHASYLGRAQQHTRAVAAFESVVADRRRVLGARHPDTLTSVHQLGNYLGLSGAARAAADLYADLVVDRLATGGAEHVDTLAARYQHAFYLAEAGEDPQARRELAEVAEDCRRVLGSEHEITAAAETALRRSSVEGRKR</sequence>
<name>A0ABS5A607_9PSEU</name>
<keyword evidence="3" id="KW-1185">Reference proteome</keyword>
<dbReference type="InterPro" id="IPR027417">
    <property type="entry name" value="P-loop_NTPase"/>
</dbReference>
<reference evidence="2 3" key="1">
    <citation type="submission" date="2021-03" db="EMBL/GenBank/DDBJ databases">
        <title>Sequencing the genomes of 1000 actinobacteria strains.</title>
        <authorList>
            <person name="Klenk H.-P."/>
        </authorList>
    </citation>
    <scope>NUCLEOTIDE SEQUENCE [LARGE SCALE GENOMIC DNA]</scope>
    <source>
        <strain evidence="2 3">DSM 44580</strain>
    </source>
</reference>
<dbReference type="Proteomes" id="UP001519363">
    <property type="component" value="Unassembled WGS sequence"/>
</dbReference>
<dbReference type="SUPFAM" id="SSF52540">
    <property type="entry name" value="P-loop containing nucleoside triphosphate hydrolases"/>
    <property type="match status" value="1"/>
</dbReference>
<dbReference type="Gene3D" id="1.25.40.10">
    <property type="entry name" value="Tetratricopeptide repeat domain"/>
    <property type="match status" value="2"/>
</dbReference>
<keyword evidence="1" id="KW-0812">Transmembrane</keyword>
<evidence type="ECO:0000313" key="2">
    <source>
        <dbReference type="EMBL" id="MBP2472028.1"/>
    </source>
</evidence>
<dbReference type="PANTHER" id="PTHR46082">
    <property type="entry name" value="ATP/GTP-BINDING PROTEIN-RELATED"/>
    <property type="match status" value="1"/>
</dbReference>
<organism evidence="2 3">
    <name type="scientific">Crossiella equi</name>
    <dbReference type="NCBI Taxonomy" id="130796"/>
    <lineage>
        <taxon>Bacteria</taxon>
        <taxon>Bacillati</taxon>
        <taxon>Actinomycetota</taxon>
        <taxon>Actinomycetes</taxon>
        <taxon>Pseudonocardiales</taxon>
        <taxon>Pseudonocardiaceae</taxon>
        <taxon>Crossiella</taxon>
    </lineage>
</organism>
<comment type="caution">
    <text evidence="2">The sequence shown here is derived from an EMBL/GenBank/DDBJ whole genome shotgun (WGS) entry which is preliminary data.</text>
</comment>
<dbReference type="SUPFAM" id="SSF48452">
    <property type="entry name" value="TPR-like"/>
    <property type="match status" value="2"/>
</dbReference>
<feature type="transmembrane region" description="Helical" evidence="1">
    <location>
        <begin position="38"/>
        <end position="57"/>
    </location>
</feature>
<accession>A0ABS5A607</accession>
<evidence type="ECO:0000313" key="3">
    <source>
        <dbReference type="Proteomes" id="UP001519363"/>
    </source>
</evidence>
<evidence type="ECO:0000256" key="1">
    <source>
        <dbReference type="SAM" id="Phobius"/>
    </source>
</evidence>
<keyword evidence="1" id="KW-1133">Transmembrane helix</keyword>
<dbReference type="PANTHER" id="PTHR46082:SF6">
    <property type="entry name" value="AAA+ ATPASE DOMAIN-CONTAINING PROTEIN-RELATED"/>
    <property type="match status" value="1"/>
</dbReference>
<dbReference type="RefSeq" id="WP_086781448.1">
    <property type="nucleotide sequence ID" value="NZ_JAGIOO010000001.1"/>
</dbReference>
<dbReference type="EMBL" id="JAGIOO010000001">
    <property type="protein sequence ID" value="MBP2472028.1"/>
    <property type="molecule type" value="Genomic_DNA"/>
</dbReference>
<feature type="transmembrane region" description="Helical" evidence="1">
    <location>
        <begin position="135"/>
        <end position="151"/>
    </location>
</feature>